<protein>
    <submittedName>
        <fullName evidence="2">Uncharacterized protein</fullName>
    </submittedName>
</protein>
<feature type="region of interest" description="Disordered" evidence="1">
    <location>
        <begin position="1"/>
        <end position="37"/>
    </location>
</feature>
<dbReference type="RefSeq" id="WP_209406947.1">
    <property type="nucleotide sequence ID" value="NZ_JAGIYQ010000012.1"/>
</dbReference>
<feature type="compositionally biased region" description="Basic and acidic residues" evidence="1">
    <location>
        <begin position="26"/>
        <end position="37"/>
    </location>
</feature>
<accession>A0A940NJS9</accession>
<dbReference type="EMBL" id="JAGIYQ010000012">
    <property type="protein sequence ID" value="MBP0726609.1"/>
    <property type="molecule type" value="Genomic_DNA"/>
</dbReference>
<reference evidence="2" key="1">
    <citation type="submission" date="2021-04" db="EMBL/GenBank/DDBJ databases">
        <title>Genome seq and assembly of Bacillus sp.</title>
        <authorList>
            <person name="Chhetri G."/>
        </authorList>
    </citation>
    <scope>NUCLEOTIDE SEQUENCE</scope>
    <source>
        <strain evidence="2">RG28</strain>
    </source>
</reference>
<organism evidence="2 3">
    <name type="scientific">Gottfriedia endophytica</name>
    <dbReference type="NCBI Taxonomy" id="2820819"/>
    <lineage>
        <taxon>Bacteria</taxon>
        <taxon>Bacillati</taxon>
        <taxon>Bacillota</taxon>
        <taxon>Bacilli</taxon>
        <taxon>Bacillales</taxon>
        <taxon>Bacillaceae</taxon>
        <taxon>Gottfriedia</taxon>
    </lineage>
</organism>
<feature type="compositionally biased region" description="Basic residues" evidence="1">
    <location>
        <begin position="1"/>
        <end position="12"/>
    </location>
</feature>
<proteinExistence type="predicted"/>
<name>A0A940NJS9_9BACI</name>
<comment type="caution">
    <text evidence="2">The sequence shown here is derived from an EMBL/GenBank/DDBJ whole genome shotgun (WGS) entry which is preliminary data.</text>
</comment>
<gene>
    <name evidence="2" type="ORF">J5Y03_15715</name>
</gene>
<dbReference type="AlphaFoldDB" id="A0A940NJS9"/>
<sequence length="52" mass="6259">MGRGKHFNHKKKGQEPTRPEGSIVHKQRDENREKENDWIVTEEAFKNRVEKE</sequence>
<evidence type="ECO:0000313" key="3">
    <source>
        <dbReference type="Proteomes" id="UP000682134"/>
    </source>
</evidence>
<dbReference type="Proteomes" id="UP000682134">
    <property type="component" value="Unassembled WGS sequence"/>
</dbReference>
<keyword evidence="3" id="KW-1185">Reference proteome</keyword>
<evidence type="ECO:0000313" key="2">
    <source>
        <dbReference type="EMBL" id="MBP0726609.1"/>
    </source>
</evidence>
<evidence type="ECO:0000256" key="1">
    <source>
        <dbReference type="SAM" id="MobiDB-lite"/>
    </source>
</evidence>